<evidence type="ECO:0000256" key="5">
    <source>
        <dbReference type="ARBA" id="ARBA00023326"/>
    </source>
</evidence>
<dbReference type="EMBL" id="PNYA01000031">
    <property type="protein sequence ID" value="PMS15503.1"/>
    <property type="molecule type" value="Genomic_DNA"/>
</dbReference>
<feature type="signal peptide" evidence="7">
    <location>
        <begin position="1"/>
        <end position="21"/>
    </location>
</feature>
<evidence type="ECO:0000256" key="1">
    <source>
        <dbReference type="ARBA" id="ARBA00022729"/>
    </source>
</evidence>
<evidence type="ECO:0000256" key="6">
    <source>
        <dbReference type="ARBA" id="ARBA00037986"/>
    </source>
</evidence>
<dbReference type="CDD" id="cd15482">
    <property type="entry name" value="Sialidase_non-viral"/>
    <property type="match status" value="2"/>
</dbReference>
<accession>A0A2N7VEB4</accession>
<keyword evidence="5" id="KW-0624">Polysaccharide degradation</keyword>
<dbReference type="AlphaFoldDB" id="A0A2N7VEB4"/>
<dbReference type="PANTHER" id="PTHR43739">
    <property type="entry name" value="XYLOGLUCANASE (EUROFUNG)"/>
    <property type="match status" value="1"/>
</dbReference>
<feature type="chain" id="PRO_5014815093" evidence="7">
    <location>
        <begin position="22"/>
        <end position="774"/>
    </location>
</feature>
<dbReference type="GO" id="GO:0000272">
    <property type="term" value="P:polysaccharide catabolic process"/>
    <property type="evidence" value="ECO:0007669"/>
    <property type="project" value="UniProtKB-KW"/>
</dbReference>
<protein>
    <submittedName>
        <fullName evidence="8">Dockerin</fullName>
    </submittedName>
</protein>
<keyword evidence="3" id="KW-0119">Carbohydrate metabolism</keyword>
<evidence type="ECO:0000256" key="4">
    <source>
        <dbReference type="ARBA" id="ARBA00023295"/>
    </source>
</evidence>
<keyword evidence="9" id="KW-1185">Reference proteome</keyword>
<comment type="caution">
    <text evidence="8">The sequence shown here is derived from an EMBL/GenBank/DDBJ whole genome shotgun (WGS) entry which is preliminary data.</text>
</comment>
<evidence type="ECO:0000313" key="8">
    <source>
        <dbReference type="EMBL" id="PMS15503.1"/>
    </source>
</evidence>
<dbReference type="GO" id="GO:0010411">
    <property type="term" value="P:xyloglucan metabolic process"/>
    <property type="evidence" value="ECO:0007669"/>
    <property type="project" value="TreeGrafter"/>
</dbReference>
<evidence type="ECO:0000256" key="2">
    <source>
        <dbReference type="ARBA" id="ARBA00022801"/>
    </source>
</evidence>
<proteinExistence type="inferred from homology"/>
<dbReference type="InterPro" id="IPR015943">
    <property type="entry name" value="WD40/YVTN_repeat-like_dom_sf"/>
</dbReference>
<sequence>MKMRSRIRGIWAAVAALPLVACNGGGSSGTTGSAQHASAQTVAAAAAATTAPATSWTSVKWGGGGYVTGLIYHPTNTSLLYARTDVGGAYRWDATTSSWIPLTDGPGFGATEGRYHGVESLALDPTNDQLVYMVTGDTTYWGSNGRIYISSDRGATWSWYALPFPVGGNDNGRAVGERLAVDPNNPSILFYASRTAGLWKSSDAGHTWNQVTGLSSATMTGTPIGVEQVVFDTSTVGNGQPTWIMWASIAPDYAQAAGLTSTLYRSFNGGATWAPVPVPAAVSGYYIPHIVRTADGMFYTVFNKNAGQGAGGPGYLYQFGASDNNTWTLLSSSSYGGYGGLSVSGLGSTARIALGVTGTWGDNPGSVTQLSDDGGNTWREIEANMTHTGTTGNSYSGWNEDTVIDPANRDHIMHIYGGGIWETTDASSAAPTWDLKVNNLEETATLSVVAAPAGAPYKLINSAGDIGTWVITDLATKPTMGPTTNWSSGNSADMAWSDPRYIVGAGVANWSGAGGFGFWSGDGGNTWTNFTSLPAGAQANTAATGNIVATSRNNVVWAPANTVPSYTTDNGASWTSTDLPALPVVGQGWPRGYRLAADRQNPNKVYAYDSGGATWATAGKFYVSTDGGHTFALSQGSVSANLAPNDWGHTSMVVNPNVEGDIWLTDGNAVYHSVNSGASWTKLSGFAPANGAEGASQITLGKPASGAPYTAAIYVVGTMNGVWGVYHSDDGGASWSRFNDDAHQFGGIHHIAADWNTYGRIYVNGEGRGLIYSN</sequence>
<reference evidence="8 9" key="1">
    <citation type="submission" date="2018-01" db="EMBL/GenBank/DDBJ databases">
        <title>Whole genome analyses suggest that Burkholderia sensu lato contains two further novel genera in the rhizoxinica-symbiotica group Mycetohabitans gen. nov., and Trinickia gen. nov.: implications for the evolution of diazotrophy and nodulation in the Burkholderiaceae.</title>
        <authorList>
            <person name="Estrada-de los Santos P."/>
            <person name="Palmer M."/>
            <person name="Chavez-Ramirez B."/>
            <person name="Beukes C."/>
            <person name="Steenkamp E.T."/>
            <person name="Hirsch A.M."/>
            <person name="Manyaka P."/>
            <person name="Maluk M."/>
            <person name="Lafos M."/>
            <person name="Crook M."/>
            <person name="Gross E."/>
            <person name="Simon M.F."/>
            <person name="Bueno dos Reis Junior F."/>
            <person name="Poole P.S."/>
            <person name="Venter S.N."/>
            <person name="James E.K."/>
        </authorList>
    </citation>
    <scope>NUCLEOTIDE SEQUENCE [LARGE SCALE GENOMIC DNA]</scope>
    <source>
        <strain evidence="8 9">GIMN1.004</strain>
    </source>
</reference>
<comment type="similarity">
    <text evidence="6">Belongs to the glycosyl hydrolase 74 family.</text>
</comment>
<dbReference type="PANTHER" id="PTHR43739:SF2">
    <property type="entry name" value="OLIGOXYLOGLUCAN-REDUCING END-SPECIFIC XYLOGLUCANASE-RELATED"/>
    <property type="match status" value="1"/>
</dbReference>
<dbReference type="Gene3D" id="2.130.10.10">
    <property type="entry name" value="YVTN repeat-like/Quinoprotein amine dehydrogenase"/>
    <property type="match status" value="2"/>
</dbReference>
<gene>
    <name evidence="8" type="ORF">C0Z18_27095</name>
</gene>
<dbReference type="InterPro" id="IPR052025">
    <property type="entry name" value="Xyloglucanase_GH74"/>
</dbReference>
<keyword evidence="2" id="KW-0378">Hydrolase</keyword>
<dbReference type="GO" id="GO:0016798">
    <property type="term" value="F:hydrolase activity, acting on glycosyl bonds"/>
    <property type="evidence" value="ECO:0007669"/>
    <property type="project" value="UniProtKB-KW"/>
</dbReference>
<dbReference type="Proteomes" id="UP000235616">
    <property type="component" value="Unassembled WGS sequence"/>
</dbReference>
<keyword evidence="4" id="KW-0326">Glycosidase</keyword>
<organism evidence="8 9">
    <name type="scientific">Trinickia dabaoshanensis</name>
    <dbReference type="NCBI Taxonomy" id="564714"/>
    <lineage>
        <taxon>Bacteria</taxon>
        <taxon>Pseudomonadati</taxon>
        <taxon>Pseudomonadota</taxon>
        <taxon>Betaproteobacteria</taxon>
        <taxon>Burkholderiales</taxon>
        <taxon>Burkholderiaceae</taxon>
        <taxon>Trinickia</taxon>
    </lineage>
</organism>
<evidence type="ECO:0000256" key="3">
    <source>
        <dbReference type="ARBA" id="ARBA00023277"/>
    </source>
</evidence>
<evidence type="ECO:0000256" key="7">
    <source>
        <dbReference type="SAM" id="SignalP"/>
    </source>
</evidence>
<keyword evidence="1 7" id="KW-0732">Signal</keyword>
<name>A0A2N7VEB4_9BURK</name>
<dbReference type="SUPFAM" id="SSF110296">
    <property type="entry name" value="Oligoxyloglucan reducing end-specific cellobiohydrolase"/>
    <property type="match status" value="2"/>
</dbReference>
<evidence type="ECO:0000313" key="9">
    <source>
        <dbReference type="Proteomes" id="UP000235616"/>
    </source>
</evidence>
<dbReference type="OrthoDB" id="9757947at2"/>